<comment type="caution">
    <text evidence="3">The sequence shown here is derived from an EMBL/GenBank/DDBJ whole genome shotgun (WGS) entry which is preliminary data.</text>
</comment>
<dbReference type="CDD" id="cd04184">
    <property type="entry name" value="GT2_RfbC_Mx_like"/>
    <property type="match status" value="1"/>
</dbReference>
<evidence type="ECO:0000313" key="3">
    <source>
        <dbReference type="EMBL" id="NDL62309.1"/>
    </source>
</evidence>
<feature type="domain" description="Glycosyltransferase 2-like" evidence="2">
    <location>
        <begin position="823"/>
        <end position="995"/>
    </location>
</feature>
<dbReference type="SUPFAM" id="SSF53448">
    <property type="entry name" value="Nucleotide-diphospho-sugar transferases"/>
    <property type="match status" value="2"/>
</dbReference>
<organism evidence="3 4">
    <name type="scientific">Acerihabitans arboris</name>
    <dbReference type="NCBI Taxonomy" id="2691583"/>
    <lineage>
        <taxon>Bacteria</taxon>
        <taxon>Pseudomonadati</taxon>
        <taxon>Pseudomonadota</taxon>
        <taxon>Gammaproteobacteria</taxon>
        <taxon>Enterobacterales</taxon>
        <taxon>Pectobacteriaceae</taxon>
        <taxon>Acerihabitans</taxon>
    </lineage>
</organism>
<dbReference type="InterPro" id="IPR029044">
    <property type="entry name" value="Nucleotide-diphossugar_trans"/>
</dbReference>
<evidence type="ECO:0000259" key="2">
    <source>
        <dbReference type="Pfam" id="PF00535"/>
    </source>
</evidence>
<dbReference type="AlphaFoldDB" id="A0A845SEL8"/>
<accession>A0A845SEL8</accession>
<dbReference type="Gene3D" id="3.90.550.10">
    <property type="entry name" value="Spore Coat Polysaccharide Biosynthesis Protein SpsA, Chain A"/>
    <property type="match status" value="2"/>
</dbReference>
<proteinExistence type="predicted"/>
<protein>
    <submittedName>
        <fullName evidence="3">Glycosyltransferase</fullName>
    </submittedName>
</protein>
<evidence type="ECO:0000313" key="4">
    <source>
        <dbReference type="Proteomes" id="UP000461443"/>
    </source>
</evidence>
<feature type="domain" description="Glycosyltransferase 2-like" evidence="2">
    <location>
        <begin position="569"/>
        <end position="680"/>
    </location>
</feature>
<gene>
    <name evidence="3" type="ORF">GRH90_06015</name>
</gene>
<keyword evidence="4" id="KW-1185">Reference proteome</keyword>
<dbReference type="Pfam" id="PF00535">
    <property type="entry name" value="Glycos_transf_2"/>
    <property type="match status" value="2"/>
</dbReference>
<name>A0A845SEL8_9GAMM</name>
<feature type="coiled-coil region" evidence="1">
    <location>
        <begin position="363"/>
        <end position="390"/>
    </location>
</feature>
<evidence type="ECO:0000256" key="1">
    <source>
        <dbReference type="SAM" id="Coils"/>
    </source>
</evidence>
<dbReference type="PANTHER" id="PTHR43179:SF7">
    <property type="entry name" value="RHAMNOSYLTRANSFERASE WBBL"/>
    <property type="match status" value="1"/>
</dbReference>
<reference evidence="3 4" key="1">
    <citation type="submission" date="2019-12" db="EMBL/GenBank/DDBJ databases">
        <authorList>
            <person name="Lee S.D."/>
        </authorList>
    </citation>
    <scope>NUCLEOTIDE SEQUENCE [LARGE SCALE GENOMIC DNA]</scope>
    <source>
        <strain evidence="3 4">SAP-6</strain>
    </source>
</reference>
<dbReference type="InterPro" id="IPR001173">
    <property type="entry name" value="Glyco_trans_2-like"/>
</dbReference>
<dbReference type="EMBL" id="WUBS01000003">
    <property type="protein sequence ID" value="NDL62309.1"/>
    <property type="molecule type" value="Genomic_DNA"/>
</dbReference>
<keyword evidence="3" id="KW-0808">Transferase</keyword>
<reference evidence="3 4" key="2">
    <citation type="submission" date="2020-02" db="EMBL/GenBank/DDBJ databases">
        <title>The new genus of Enterobacteriales.</title>
        <authorList>
            <person name="Kim I.S."/>
        </authorList>
    </citation>
    <scope>NUCLEOTIDE SEQUENCE [LARGE SCALE GENOMIC DNA]</scope>
    <source>
        <strain evidence="3 4">SAP-6</strain>
    </source>
</reference>
<dbReference type="Proteomes" id="UP000461443">
    <property type="component" value="Unassembled WGS sequence"/>
</dbReference>
<dbReference type="GO" id="GO:0016757">
    <property type="term" value="F:glycosyltransferase activity"/>
    <property type="evidence" value="ECO:0007669"/>
    <property type="project" value="UniProtKB-KW"/>
</dbReference>
<sequence>MYGINNSYHEHGVVTFGRLELHAVLARAGFNFCEDYLPLPDYKLPVSVVTPHGWQNHALDLAPLAVESAHKDQQGIVESIFSLEQGINNIWHNGLAADLANSFLMVATQDDAPPLTTGIAAFHYSDSRLPRYRKATTFAIKPEGGLSVHAVKGGTDHELTAAIHHVASRDDFYRGDTLWFDLVNIINQPDWRLSDIGDWARSWIDLLLVRAGLPIAYERNVVIPNGYQDALPFNIIRQENGELSFFDQEWVSHEVISIAYIGFRGIVHSFLRISSVSYSQFYTQTSLATLALDVLNEVGFVLDKNDLADFIAQEARFLALIQQSDVNQLNQVVQELKMVMRAPSVEFLRLRANEAEAVDRATLQQNLERSADYERQLAQLQREIAEQATIIAILHQDMHRILHSSSWRISAPVRIIGRNIPTGLRRRARHIFSGAFIYGQAIKVNVSQALHGGATTGVSRPGTIKLKARKLAKSLYARAPQRYKGRLLKLAMRIRPGWFLHHPSFRPDVMTGDTLPGNIHHMGPLYISRDDNGKYHYAARPDEYNYIATEKPRRFVDMLSEFSVRPTFSIIVPIYNTPLDLLEKMVSSVRNQWYPDWELLLVNDASPLKETAAALDAFDDTRISVIHLDRNQGIAGATNAGIERAANDYIVFLDHDDELTDDCLFELAKCINADDPDFIYSDEDKLTPEGRFSQAHFKPDWSPDTMMGTMYTCHVACVRLSVARKLGGLRGEFNGCQDWDFVLRLTEITSKISHIPKVLYHWRIIPASCASDLTAKPYVLAASKAVRESALKRRGLNGIVEPLPNHPGFFRINYAPQGNPLISIIIPTRDNQAFLQRCVESILTKTRYAHFELVIVDNGSVDAGTLVYLDQLKRNKKVKLVRHDMPFNFSQLINVGVANAKGDLLLLLNDDTEALHDGWLERMAGYAQLAHIGAVGAKLLYGDGASLQHMGVLNLNDGPMHAYMRQPKDIPGYFMRNQVDYNWLAVTGACLMIERKKYLSIGGFDETFPVAYNDVDVCMSLVEAGLYNVVCQGATLIHHESISRGIDHMDQEKLARLKRELSHLYNKHPAFFQYDPFFNINLHPNGYCFEVQN</sequence>
<dbReference type="PANTHER" id="PTHR43179">
    <property type="entry name" value="RHAMNOSYLTRANSFERASE WBBL"/>
    <property type="match status" value="1"/>
</dbReference>
<keyword evidence="1" id="KW-0175">Coiled coil</keyword>